<feature type="region of interest" description="Disordered" evidence="1">
    <location>
        <begin position="500"/>
        <end position="522"/>
    </location>
</feature>
<keyword evidence="4" id="KW-1185">Reference proteome</keyword>
<dbReference type="InterPro" id="IPR029526">
    <property type="entry name" value="PGBD"/>
</dbReference>
<proteinExistence type="predicted"/>
<evidence type="ECO:0000256" key="1">
    <source>
        <dbReference type="SAM" id="MobiDB-lite"/>
    </source>
</evidence>
<dbReference type="AlphaFoldDB" id="A0A9W7D8G9"/>
<comment type="caution">
    <text evidence="3">The sequence shown here is derived from an EMBL/GenBank/DDBJ whole genome shotgun (WGS) entry which is preliminary data.</text>
</comment>
<protein>
    <submittedName>
        <fullName evidence="3">Unnamed protein product</fullName>
    </submittedName>
</protein>
<dbReference type="Pfam" id="PF13843">
    <property type="entry name" value="DDE_Tnp_1_7"/>
    <property type="match status" value="1"/>
</dbReference>
<organism evidence="3 4">
    <name type="scientific">Phytophthora fragariaefolia</name>
    <dbReference type="NCBI Taxonomy" id="1490495"/>
    <lineage>
        <taxon>Eukaryota</taxon>
        <taxon>Sar</taxon>
        <taxon>Stramenopiles</taxon>
        <taxon>Oomycota</taxon>
        <taxon>Peronosporomycetes</taxon>
        <taxon>Peronosporales</taxon>
        <taxon>Peronosporaceae</taxon>
        <taxon>Phytophthora</taxon>
    </lineage>
</organism>
<evidence type="ECO:0000313" key="3">
    <source>
        <dbReference type="EMBL" id="GMF62057.1"/>
    </source>
</evidence>
<evidence type="ECO:0000259" key="2">
    <source>
        <dbReference type="Pfam" id="PF13843"/>
    </source>
</evidence>
<evidence type="ECO:0000313" key="4">
    <source>
        <dbReference type="Proteomes" id="UP001165121"/>
    </source>
</evidence>
<gene>
    <name evidence="3" type="ORF">Pfra01_002705800</name>
</gene>
<feature type="domain" description="PiggyBac transposable element-derived protein" evidence="2">
    <location>
        <begin position="64"/>
        <end position="323"/>
    </location>
</feature>
<accession>A0A9W7D8G9</accession>
<reference evidence="3" key="1">
    <citation type="submission" date="2023-04" db="EMBL/GenBank/DDBJ databases">
        <title>Phytophthora fragariaefolia NBRC 109709.</title>
        <authorList>
            <person name="Ichikawa N."/>
            <person name="Sato H."/>
            <person name="Tonouchi N."/>
        </authorList>
    </citation>
    <scope>NUCLEOTIDE SEQUENCE</scope>
    <source>
        <strain evidence="3">NBRC 109709</strain>
    </source>
</reference>
<dbReference type="EMBL" id="BSXT01006162">
    <property type="protein sequence ID" value="GMF62057.1"/>
    <property type="molecule type" value="Genomic_DNA"/>
</dbReference>
<sequence length="522" mass="58905">MCCSAFISDGIVYFCDAGEGGAQHGGGEAGYGDVFASTRLLRTLPRTPPLELDLFFNLLKVTGDKYVVVGRDVALDEASVVCRSRQGRHMIVFNPTKPTGKYHFRLYMVCCSSTWIALSYKLYCNRNYIADRLKGVIDAAEVQALSQELEEVSKIRQHVLEMVQPMFGSNRVVNMDNYYASVQLLQGLRLKGLYGRGTIRMNSKHFPGHTMLDKDDKCVRGEMRQAVSREYGMVAASWCDGNIVHMVSNADASSVSAVTRTVGKVAQEFPAPTCVKEYNRNMQGVDRLDQMRERFSIADGHSFKRWHKKLALALIDIARSNAFLTRRLATPESTARDLHRMFMTELVGELIGGQWTHAPSEGSMFYARSTPDESNTTVPVVTPSRLHGVQVMPSPEKMCTAVTLRQIYDYKHRKRRRCIVCRWEGRYPTEVTNNCHTHSVCVCSVVYPETPVPWCCQNATWTCWQKFHNFYVPVGRFTANGNLRRKSKLVLLRSQMTTRSTTVSASTEHLHAAPREGSHQLV</sequence>
<dbReference type="OrthoDB" id="123873at2759"/>
<name>A0A9W7D8G9_9STRA</name>
<dbReference type="PANTHER" id="PTHR46599">
    <property type="entry name" value="PIGGYBAC TRANSPOSABLE ELEMENT-DERIVED PROTEIN 4"/>
    <property type="match status" value="1"/>
</dbReference>
<dbReference type="Proteomes" id="UP001165121">
    <property type="component" value="Unassembled WGS sequence"/>
</dbReference>
<feature type="compositionally biased region" description="Basic and acidic residues" evidence="1">
    <location>
        <begin position="508"/>
        <end position="522"/>
    </location>
</feature>
<dbReference type="PANTHER" id="PTHR46599:SF3">
    <property type="entry name" value="PIGGYBAC TRANSPOSABLE ELEMENT-DERIVED PROTEIN 4"/>
    <property type="match status" value="1"/>
</dbReference>